<dbReference type="KEGG" id="vab:WPS_17570"/>
<dbReference type="InterPro" id="IPR009875">
    <property type="entry name" value="PilZ_domain"/>
</dbReference>
<name>A0AAN1XW43_UNVUL</name>
<keyword evidence="3" id="KW-1185">Reference proteome</keyword>
<dbReference type="RefSeq" id="WP_317997436.1">
    <property type="nucleotide sequence ID" value="NZ_AP025523.1"/>
</dbReference>
<accession>A0AAN1XW43</accession>
<dbReference type="SUPFAM" id="SSF141371">
    <property type="entry name" value="PilZ domain-like"/>
    <property type="match status" value="1"/>
</dbReference>
<dbReference type="Pfam" id="PF07238">
    <property type="entry name" value="PilZ"/>
    <property type="match status" value="1"/>
</dbReference>
<dbReference type="Gene3D" id="2.40.10.220">
    <property type="entry name" value="predicted glycosyltransferase like domains"/>
    <property type="match status" value="1"/>
</dbReference>
<sequence length="115" mass="13282">MADDKRAENGVRLRKFIDVVVEDKPSYTLFRGAIADISVTGMRVISDQYLPKGTRYTFTMKRAPWLEVRGEVRWVRAFERDTFQCGVLFVEMNDGDRGRLASFVEIERTRVPTSS</sequence>
<protein>
    <recommendedName>
        <fullName evidence="1">PilZ domain-containing protein</fullName>
    </recommendedName>
</protein>
<evidence type="ECO:0000259" key="1">
    <source>
        <dbReference type="Pfam" id="PF07238"/>
    </source>
</evidence>
<dbReference type="AlphaFoldDB" id="A0AAN1XW43"/>
<evidence type="ECO:0000313" key="2">
    <source>
        <dbReference type="EMBL" id="BDE06481.1"/>
    </source>
</evidence>
<dbReference type="Proteomes" id="UP001317532">
    <property type="component" value="Chromosome"/>
</dbReference>
<reference evidence="2 3" key="1">
    <citation type="journal article" date="2022" name="ISME Commun">
        <title>Vulcanimicrobium alpinus gen. nov. sp. nov., the first cultivated representative of the candidate phylum 'Eremiobacterota', is a metabolically versatile aerobic anoxygenic phototroph.</title>
        <authorList>
            <person name="Yabe S."/>
            <person name="Muto K."/>
            <person name="Abe K."/>
            <person name="Yokota A."/>
            <person name="Staudigel H."/>
            <person name="Tebo B.M."/>
        </authorList>
    </citation>
    <scope>NUCLEOTIDE SEQUENCE [LARGE SCALE GENOMIC DNA]</scope>
    <source>
        <strain evidence="2 3">WC8-2</strain>
    </source>
</reference>
<evidence type="ECO:0000313" key="3">
    <source>
        <dbReference type="Proteomes" id="UP001317532"/>
    </source>
</evidence>
<dbReference type="EMBL" id="AP025523">
    <property type="protein sequence ID" value="BDE06481.1"/>
    <property type="molecule type" value="Genomic_DNA"/>
</dbReference>
<dbReference type="GO" id="GO:0035438">
    <property type="term" value="F:cyclic-di-GMP binding"/>
    <property type="evidence" value="ECO:0007669"/>
    <property type="project" value="InterPro"/>
</dbReference>
<proteinExistence type="predicted"/>
<feature type="domain" description="PilZ" evidence="1">
    <location>
        <begin position="17"/>
        <end position="104"/>
    </location>
</feature>
<gene>
    <name evidence="2" type="ORF">WPS_17570</name>
</gene>
<organism evidence="2 3">
    <name type="scientific">Vulcanimicrobium alpinum</name>
    <dbReference type="NCBI Taxonomy" id="3016050"/>
    <lineage>
        <taxon>Bacteria</taxon>
        <taxon>Bacillati</taxon>
        <taxon>Vulcanimicrobiota</taxon>
        <taxon>Vulcanimicrobiia</taxon>
        <taxon>Vulcanimicrobiales</taxon>
        <taxon>Vulcanimicrobiaceae</taxon>
        <taxon>Vulcanimicrobium</taxon>
    </lineage>
</organism>